<evidence type="ECO:0000313" key="1">
    <source>
        <dbReference type="EMBL" id="KAF2666889.1"/>
    </source>
</evidence>
<dbReference type="AlphaFoldDB" id="A0A6A6U3M4"/>
<sequence>MYAQSGPMDSPNNEQTTCTVCQDAQDIDGSTVEPYTDGLFIGSTVLFIEVYTDTSLASIDVMHYTAISKTSTIAESLRSRYLIRLTLSEAKLTIQYEVKKDKSNALTMAEQLRLQPRQPRMAFCHLPLVIHPLPKYISAVAATKTPTHP</sequence>
<evidence type="ECO:0000313" key="2">
    <source>
        <dbReference type="Proteomes" id="UP000799302"/>
    </source>
</evidence>
<accession>A0A6A6U3M4</accession>
<protein>
    <submittedName>
        <fullName evidence="1">Uncharacterized protein</fullName>
    </submittedName>
</protein>
<dbReference type="EMBL" id="MU004238">
    <property type="protein sequence ID" value="KAF2666889.1"/>
    <property type="molecule type" value="Genomic_DNA"/>
</dbReference>
<organism evidence="1 2">
    <name type="scientific">Microthyrium microscopicum</name>
    <dbReference type="NCBI Taxonomy" id="703497"/>
    <lineage>
        <taxon>Eukaryota</taxon>
        <taxon>Fungi</taxon>
        <taxon>Dikarya</taxon>
        <taxon>Ascomycota</taxon>
        <taxon>Pezizomycotina</taxon>
        <taxon>Dothideomycetes</taxon>
        <taxon>Dothideomycetes incertae sedis</taxon>
        <taxon>Microthyriales</taxon>
        <taxon>Microthyriaceae</taxon>
        <taxon>Microthyrium</taxon>
    </lineage>
</organism>
<dbReference type="Proteomes" id="UP000799302">
    <property type="component" value="Unassembled WGS sequence"/>
</dbReference>
<name>A0A6A6U3M4_9PEZI</name>
<gene>
    <name evidence="1" type="ORF">BT63DRAFT_441928</name>
</gene>
<keyword evidence="2" id="KW-1185">Reference proteome</keyword>
<reference evidence="1" key="1">
    <citation type="journal article" date="2020" name="Stud. Mycol.">
        <title>101 Dothideomycetes genomes: a test case for predicting lifestyles and emergence of pathogens.</title>
        <authorList>
            <person name="Haridas S."/>
            <person name="Albert R."/>
            <person name="Binder M."/>
            <person name="Bloem J."/>
            <person name="Labutti K."/>
            <person name="Salamov A."/>
            <person name="Andreopoulos B."/>
            <person name="Baker S."/>
            <person name="Barry K."/>
            <person name="Bills G."/>
            <person name="Bluhm B."/>
            <person name="Cannon C."/>
            <person name="Castanera R."/>
            <person name="Culley D."/>
            <person name="Daum C."/>
            <person name="Ezra D."/>
            <person name="Gonzalez J."/>
            <person name="Henrissat B."/>
            <person name="Kuo A."/>
            <person name="Liang C."/>
            <person name="Lipzen A."/>
            <person name="Lutzoni F."/>
            <person name="Magnuson J."/>
            <person name="Mondo S."/>
            <person name="Nolan M."/>
            <person name="Ohm R."/>
            <person name="Pangilinan J."/>
            <person name="Park H.-J."/>
            <person name="Ramirez L."/>
            <person name="Alfaro M."/>
            <person name="Sun H."/>
            <person name="Tritt A."/>
            <person name="Yoshinaga Y."/>
            <person name="Zwiers L.-H."/>
            <person name="Turgeon B."/>
            <person name="Goodwin S."/>
            <person name="Spatafora J."/>
            <person name="Crous P."/>
            <person name="Grigoriev I."/>
        </authorList>
    </citation>
    <scope>NUCLEOTIDE SEQUENCE</scope>
    <source>
        <strain evidence="1">CBS 115976</strain>
    </source>
</reference>
<proteinExistence type="predicted"/>